<proteinExistence type="predicted"/>
<dbReference type="Gene3D" id="1.10.10.10">
    <property type="entry name" value="Winged helix-like DNA-binding domain superfamily/Winged helix DNA-binding domain"/>
    <property type="match status" value="1"/>
</dbReference>
<dbReference type="InterPro" id="IPR036390">
    <property type="entry name" value="WH_DNA-bd_sf"/>
</dbReference>
<dbReference type="AlphaFoldDB" id="A0A840ERX1"/>
<gene>
    <name evidence="2" type="ORF">BKA16_000853</name>
</gene>
<dbReference type="InterPro" id="IPR036388">
    <property type="entry name" value="WH-like_DNA-bd_sf"/>
</dbReference>
<dbReference type="PROSITE" id="PS50995">
    <property type="entry name" value="HTH_MARR_2"/>
    <property type="match status" value="1"/>
</dbReference>
<dbReference type="PANTHER" id="PTHR33164">
    <property type="entry name" value="TRANSCRIPTIONAL REGULATOR, MARR FAMILY"/>
    <property type="match status" value="1"/>
</dbReference>
<evidence type="ECO:0000259" key="1">
    <source>
        <dbReference type="PROSITE" id="PS50995"/>
    </source>
</evidence>
<dbReference type="SMART" id="SM00347">
    <property type="entry name" value="HTH_MARR"/>
    <property type="match status" value="1"/>
</dbReference>
<dbReference type="Pfam" id="PF12802">
    <property type="entry name" value="MarR_2"/>
    <property type="match status" value="1"/>
</dbReference>
<dbReference type="SUPFAM" id="SSF46785">
    <property type="entry name" value="Winged helix' DNA-binding domain"/>
    <property type="match status" value="1"/>
</dbReference>
<comment type="caution">
    <text evidence="2">The sequence shown here is derived from an EMBL/GenBank/DDBJ whole genome shotgun (WGS) entry which is preliminary data.</text>
</comment>
<dbReference type="Proteomes" id="UP000551501">
    <property type="component" value="Unassembled WGS sequence"/>
</dbReference>
<reference evidence="2 3" key="1">
    <citation type="submission" date="2020-08" db="EMBL/GenBank/DDBJ databases">
        <title>Sequencing the genomes of 1000 actinobacteria strains.</title>
        <authorList>
            <person name="Klenk H.-P."/>
        </authorList>
    </citation>
    <scope>NUCLEOTIDE SEQUENCE [LARGE SCALE GENOMIC DNA]</scope>
    <source>
        <strain evidence="2 3">DSM 45298</strain>
    </source>
</reference>
<dbReference type="GO" id="GO:0003700">
    <property type="term" value="F:DNA-binding transcription factor activity"/>
    <property type="evidence" value="ECO:0007669"/>
    <property type="project" value="InterPro"/>
</dbReference>
<dbReference type="InterPro" id="IPR039422">
    <property type="entry name" value="MarR/SlyA-like"/>
</dbReference>
<keyword evidence="3" id="KW-1185">Reference proteome</keyword>
<dbReference type="GO" id="GO:0003677">
    <property type="term" value="F:DNA binding"/>
    <property type="evidence" value="ECO:0007669"/>
    <property type="project" value="UniProtKB-KW"/>
</dbReference>
<dbReference type="PANTHER" id="PTHR33164:SF57">
    <property type="entry name" value="MARR-FAMILY TRANSCRIPTIONAL REGULATOR"/>
    <property type="match status" value="1"/>
</dbReference>
<keyword evidence="2" id="KW-0238">DNA-binding</keyword>
<name>A0A840ERX1_9ACTN</name>
<accession>A0A840ERX1</accession>
<dbReference type="EMBL" id="JACIFP010000001">
    <property type="protein sequence ID" value="MBB4134301.1"/>
    <property type="molecule type" value="Genomic_DNA"/>
</dbReference>
<feature type="domain" description="HTH marR-type" evidence="1">
    <location>
        <begin position="8"/>
        <end position="154"/>
    </location>
</feature>
<sequence>MAGNDDRQREGASTLSDAERELWQQFVSGGWMLYRALFKQIDSSSALTSADWRVLEELAGVDRMRISDLAYATRIPLSTVSRQVARFIANGCVSRVDNSDVDARQKWVAITDAGRAMVRPILDERDSAVRRLVIDSLTGAEYAALCRTFGKIGDRISREGL</sequence>
<dbReference type="GO" id="GO:0006950">
    <property type="term" value="P:response to stress"/>
    <property type="evidence" value="ECO:0007669"/>
    <property type="project" value="TreeGrafter"/>
</dbReference>
<evidence type="ECO:0000313" key="3">
    <source>
        <dbReference type="Proteomes" id="UP000551501"/>
    </source>
</evidence>
<evidence type="ECO:0000313" key="2">
    <source>
        <dbReference type="EMBL" id="MBB4134301.1"/>
    </source>
</evidence>
<dbReference type="InterPro" id="IPR000835">
    <property type="entry name" value="HTH_MarR-typ"/>
</dbReference>
<dbReference type="RefSeq" id="WP_343067273.1">
    <property type="nucleotide sequence ID" value="NZ_BAABHL010000128.1"/>
</dbReference>
<protein>
    <submittedName>
        <fullName evidence="2">DNA-binding MarR family transcriptional regulator</fullName>
    </submittedName>
</protein>
<organism evidence="2 3">
    <name type="scientific">Gordonia humi</name>
    <dbReference type="NCBI Taxonomy" id="686429"/>
    <lineage>
        <taxon>Bacteria</taxon>
        <taxon>Bacillati</taxon>
        <taxon>Actinomycetota</taxon>
        <taxon>Actinomycetes</taxon>
        <taxon>Mycobacteriales</taxon>
        <taxon>Gordoniaceae</taxon>
        <taxon>Gordonia</taxon>
    </lineage>
</organism>